<sequence length="187" mass="19904">MATNSGVHSPMRAFEHPSPHSGSLRKRTDSSSMTTLLNRRQSSKPSMSAVVGRDLIVGSTKMESPPTGGICRKSPTSTMSTPPNGTPGSCLYRRSSLSSLSQSSLVIIETSSITSASRGAKFLSWIACSTQMRKLASVRAPISVAAFPVRAVFTSERSRCQLAQNSLSASMTRLFPVPPAPPRNMSS</sequence>
<evidence type="ECO:0000313" key="3">
    <source>
        <dbReference type="Proteomes" id="UP000198211"/>
    </source>
</evidence>
<feature type="region of interest" description="Disordered" evidence="1">
    <location>
        <begin position="1"/>
        <end position="87"/>
    </location>
</feature>
<comment type="caution">
    <text evidence="2">The sequence shown here is derived from an EMBL/GenBank/DDBJ whole genome shotgun (WGS) entry which is preliminary data.</text>
</comment>
<proteinExistence type="predicted"/>
<evidence type="ECO:0000256" key="1">
    <source>
        <dbReference type="SAM" id="MobiDB-lite"/>
    </source>
</evidence>
<organism evidence="2 3">
    <name type="scientific">Phytophthora megakarya</name>
    <dbReference type="NCBI Taxonomy" id="4795"/>
    <lineage>
        <taxon>Eukaryota</taxon>
        <taxon>Sar</taxon>
        <taxon>Stramenopiles</taxon>
        <taxon>Oomycota</taxon>
        <taxon>Peronosporomycetes</taxon>
        <taxon>Peronosporales</taxon>
        <taxon>Peronosporaceae</taxon>
        <taxon>Phytophthora</taxon>
    </lineage>
</organism>
<reference evidence="3" key="1">
    <citation type="submission" date="2017-03" db="EMBL/GenBank/DDBJ databases">
        <title>Phytopthora megakarya and P. palmivora, two closely related causual agents of cacao black pod achieved similar genome size and gene model numbers by different mechanisms.</title>
        <authorList>
            <person name="Ali S."/>
            <person name="Shao J."/>
            <person name="Larry D.J."/>
            <person name="Kronmiller B."/>
            <person name="Shen D."/>
            <person name="Strem M.D."/>
            <person name="Melnick R.L."/>
            <person name="Guiltinan M.J."/>
            <person name="Tyler B.M."/>
            <person name="Meinhardt L.W."/>
            <person name="Bailey B.A."/>
        </authorList>
    </citation>
    <scope>NUCLEOTIDE SEQUENCE [LARGE SCALE GENOMIC DNA]</scope>
    <source>
        <strain evidence="3">zdho120</strain>
    </source>
</reference>
<keyword evidence="3" id="KW-1185">Reference proteome</keyword>
<feature type="compositionally biased region" description="Polar residues" evidence="1">
    <location>
        <begin position="74"/>
        <end position="87"/>
    </location>
</feature>
<evidence type="ECO:0000313" key="2">
    <source>
        <dbReference type="EMBL" id="OWZ18814.1"/>
    </source>
</evidence>
<dbReference type="OrthoDB" id="139865at2759"/>
<protein>
    <submittedName>
        <fullName evidence="2">Uncharacterized protein</fullName>
    </submittedName>
</protein>
<accession>A0A225WMU7</accession>
<gene>
    <name evidence="2" type="ORF">PHMEG_0007040</name>
</gene>
<dbReference type="EMBL" id="NBNE01000532">
    <property type="protein sequence ID" value="OWZ18814.1"/>
    <property type="molecule type" value="Genomic_DNA"/>
</dbReference>
<dbReference type="Proteomes" id="UP000198211">
    <property type="component" value="Unassembled WGS sequence"/>
</dbReference>
<dbReference type="AlphaFoldDB" id="A0A225WMU7"/>
<name>A0A225WMU7_9STRA</name>
<feature type="compositionally biased region" description="Polar residues" evidence="1">
    <location>
        <begin position="30"/>
        <end position="46"/>
    </location>
</feature>